<comment type="caution">
    <text evidence="2">The sequence shown here is derived from an EMBL/GenBank/DDBJ whole genome shotgun (WGS) entry which is preliminary data.</text>
</comment>
<accession>N6WSU5</accession>
<dbReference type="PATRIC" id="fig|626887.3.peg.4391"/>
<proteinExistence type="predicted"/>
<keyword evidence="3" id="KW-1185">Reference proteome</keyword>
<dbReference type="Gene3D" id="1.20.1260.10">
    <property type="match status" value="1"/>
</dbReference>
<dbReference type="eggNOG" id="COG1633">
    <property type="taxonomic scope" value="Bacteria"/>
</dbReference>
<dbReference type="Proteomes" id="UP000013165">
    <property type="component" value="Unassembled WGS sequence"/>
</dbReference>
<sequence length="148" mass="16585">MATDVLNADSVIKELSNIVELDYDAIAAYRAAIDRIDDTGYTAKLEEFVKDHERHVRELSEVIRREGGTPPDSGDAKKMLTKGQVVIADIAGDKAILNAMKMNEQQTVSKYESATKEAFPEHVQTLLDKGLEDERRHKAWIERTLEAA</sequence>
<evidence type="ECO:0000259" key="1">
    <source>
        <dbReference type="Pfam" id="PF09537"/>
    </source>
</evidence>
<evidence type="ECO:0000313" key="2">
    <source>
        <dbReference type="EMBL" id="ENO14097.1"/>
    </source>
</evidence>
<organism evidence="2 3">
    <name type="scientific">Marinobacter nanhaiticus D15-8W</name>
    <dbReference type="NCBI Taxonomy" id="626887"/>
    <lineage>
        <taxon>Bacteria</taxon>
        <taxon>Pseudomonadati</taxon>
        <taxon>Pseudomonadota</taxon>
        <taxon>Gammaproteobacteria</taxon>
        <taxon>Pseudomonadales</taxon>
        <taxon>Marinobacteraceae</taxon>
        <taxon>Marinobacter</taxon>
    </lineage>
</organism>
<gene>
    <name evidence="2" type="ORF">J057_21925</name>
</gene>
<reference evidence="2 3" key="1">
    <citation type="journal article" date="2013" name="Genome Announc.">
        <title>Genome Sequence of the Polycyclic Aromatic Hydrocarbon-Degrading Bacterium Strain Marinobacter nanhaiticus D15-8WT.</title>
        <authorList>
            <person name="Cui Z."/>
            <person name="Gao W."/>
            <person name="Li Q."/>
            <person name="Xu G."/>
            <person name="Zheng L."/>
        </authorList>
    </citation>
    <scope>NUCLEOTIDE SEQUENCE [LARGE SCALE GENOMIC DNA]</scope>
    <source>
        <strain evidence="2 3">D15-8W</strain>
    </source>
</reference>
<evidence type="ECO:0000313" key="3">
    <source>
        <dbReference type="Proteomes" id="UP000013165"/>
    </source>
</evidence>
<dbReference type="InterPro" id="IPR019052">
    <property type="entry name" value="DUF2383"/>
</dbReference>
<dbReference type="InterPro" id="IPR012347">
    <property type="entry name" value="Ferritin-like"/>
</dbReference>
<dbReference type="STRING" id="626887.J057_21925"/>
<protein>
    <submittedName>
        <fullName evidence="2">DUF892 family protein</fullName>
    </submittedName>
</protein>
<dbReference type="OrthoDB" id="7166292at2"/>
<name>N6WSU5_9GAMM</name>
<dbReference type="SUPFAM" id="SSF47240">
    <property type="entry name" value="Ferritin-like"/>
    <property type="match status" value="1"/>
</dbReference>
<dbReference type="InterPro" id="IPR009078">
    <property type="entry name" value="Ferritin-like_SF"/>
</dbReference>
<feature type="domain" description="DUF2383" evidence="1">
    <location>
        <begin position="11"/>
        <end position="116"/>
    </location>
</feature>
<dbReference type="Pfam" id="PF09537">
    <property type="entry name" value="DUF2383"/>
    <property type="match status" value="1"/>
</dbReference>
<dbReference type="AlphaFoldDB" id="N6WSU5"/>
<dbReference type="EMBL" id="APLQ01000014">
    <property type="protein sequence ID" value="ENO14097.1"/>
    <property type="molecule type" value="Genomic_DNA"/>
</dbReference>
<dbReference type="CDD" id="cd00657">
    <property type="entry name" value="Ferritin_like"/>
    <property type="match status" value="1"/>
</dbReference>
<dbReference type="HOGENOM" id="CLU_128722_1_0_6"/>
<dbReference type="RefSeq" id="WP_004582317.1">
    <property type="nucleotide sequence ID" value="NZ_AP028878.1"/>
</dbReference>